<proteinExistence type="predicted"/>
<feature type="region of interest" description="Disordered" evidence="1">
    <location>
        <begin position="59"/>
        <end position="92"/>
    </location>
</feature>
<feature type="compositionally biased region" description="Polar residues" evidence="1">
    <location>
        <begin position="76"/>
        <end position="85"/>
    </location>
</feature>
<protein>
    <submittedName>
        <fullName evidence="2">Unannotated protein</fullName>
    </submittedName>
</protein>
<organism evidence="2">
    <name type="scientific">freshwater metagenome</name>
    <dbReference type="NCBI Taxonomy" id="449393"/>
    <lineage>
        <taxon>unclassified sequences</taxon>
        <taxon>metagenomes</taxon>
        <taxon>ecological metagenomes</taxon>
    </lineage>
</organism>
<feature type="region of interest" description="Disordered" evidence="1">
    <location>
        <begin position="1"/>
        <end position="25"/>
    </location>
</feature>
<evidence type="ECO:0000313" key="2">
    <source>
        <dbReference type="EMBL" id="CAB4553930.1"/>
    </source>
</evidence>
<dbReference type="EMBL" id="CAEZSU010000107">
    <property type="protein sequence ID" value="CAB4553930.1"/>
    <property type="molecule type" value="Genomic_DNA"/>
</dbReference>
<evidence type="ECO:0000256" key="1">
    <source>
        <dbReference type="SAM" id="MobiDB-lite"/>
    </source>
</evidence>
<reference evidence="2" key="1">
    <citation type="submission" date="2020-05" db="EMBL/GenBank/DDBJ databases">
        <authorList>
            <person name="Chiriac C."/>
            <person name="Salcher M."/>
            <person name="Ghai R."/>
            <person name="Kavagutti S V."/>
        </authorList>
    </citation>
    <scope>NUCLEOTIDE SEQUENCE</scope>
</reference>
<gene>
    <name evidence="2" type="ORF">UFOPK1495_01063</name>
</gene>
<dbReference type="AlphaFoldDB" id="A0A6J6CQS1"/>
<sequence length="92" mass="10386">MAQIHHADTDDHEEASTKEQERVGTVEIERTDLWLRNRELPGGKDRELQSEDVAFIAFGKHHSRNEDAKGHGGQGQIESAQSEGRQCNHRAD</sequence>
<name>A0A6J6CQS1_9ZZZZ</name>
<accession>A0A6J6CQS1</accession>